<feature type="compositionally biased region" description="Polar residues" evidence="1">
    <location>
        <begin position="323"/>
        <end position="332"/>
    </location>
</feature>
<feature type="region of interest" description="Disordered" evidence="1">
    <location>
        <begin position="323"/>
        <end position="348"/>
    </location>
</feature>
<dbReference type="EMBL" id="JAJVDC020000077">
    <property type="protein sequence ID" value="KAL1626860.1"/>
    <property type="molecule type" value="Genomic_DNA"/>
</dbReference>
<proteinExistence type="predicted"/>
<dbReference type="Proteomes" id="UP001521116">
    <property type="component" value="Unassembled WGS sequence"/>
</dbReference>
<reference evidence="2 3" key="1">
    <citation type="submission" date="2024-02" db="EMBL/GenBank/DDBJ databases">
        <title>De novo assembly and annotation of 12 fungi associated with fruit tree decline syndrome in Ontario, Canada.</title>
        <authorList>
            <person name="Sulman M."/>
            <person name="Ellouze W."/>
            <person name="Ilyukhin E."/>
        </authorList>
    </citation>
    <scope>NUCLEOTIDE SEQUENCE [LARGE SCALE GENOMIC DNA]</scope>
    <source>
        <strain evidence="2 3">M1-105</strain>
    </source>
</reference>
<gene>
    <name evidence="2" type="ORF">SLS56_006588</name>
</gene>
<evidence type="ECO:0000313" key="2">
    <source>
        <dbReference type="EMBL" id="KAL1626860.1"/>
    </source>
</evidence>
<sequence length="348" mass="38909">MQVRSTTIPKLQLIEDTMDPISSFSLACNIIQLVEFSSKVVIGAKDIYRDGAKHENAELKDVTESLLRYTSALKTSPTADIYDTELNEIADKAGKVATELVTILSSLEVPKDAEHRRWKVMHVTVKSMYKRDSVRGLECQLQSLQGHLNMWMIRSTKDDTSAVSKQIANLVDMQEELGVEMNRSVDDIKRALGDIKRTITENQTTTHNDTDLSERGPVRPENASAGLFGIVKRFLSPGPQATTKPVDEEEVQGVREAQMKEDMRLWPGIYHHLSAISDEAKLVIKSQQVLRSLHDPNLARRYTAVEKEYPRHSVGYLTIHNTASRNGSSQAKELTGFPASQAPAKRPS</sequence>
<evidence type="ECO:0000256" key="1">
    <source>
        <dbReference type="SAM" id="MobiDB-lite"/>
    </source>
</evidence>
<keyword evidence="3" id="KW-1185">Reference proteome</keyword>
<organism evidence="2 3">
    <name type="scientific">Neofusicoccum ribis</name>
    <dbReference type="NCBI Taxonomy" id="45134"/>
    <lineage>
        <taxon>Eukaryota</taxon>
        <taxon>Fungi</taxon>
        <taxon>Dikarya</taxon>
        <taxon>Ascomycota</taxon>
        <taxon>Pezizomycotina</taxon>
        <taxon>Dothideomycetes</taxon>
        <taxon>Dothideomycetes incertae sedis</taxon>
        <taxon>Botryosphaeriales</taxon>
        <taxon>Botryosphaeriaceae</taxon>
        <taxon>Neofusicoccum</taxon>
    </lineage>
</organism>
<name>A0ABR3SRU6_9PEZI</name>
<comment type="caution">
    <text evidence="2">The sequence shown here is derived from an EMBL/GenBank/DDBJ whole genome shotgun (WGS) entry which is preliminary data.</text>
</comment>
<accession>A0ABR3SRU6</accession>
<evidence type="ECO:0000313" key="3">
    <source>
        <dbReference type="Proteomes" id="UP001521116"/>
    </source>
</evidence>
<evidence type="ECO:0008006" key="4">
    <source>
        <dbReference type="Google" id="ProtNLM"/>
    </source>
</evidence>
<protein>
    <recommendedName>
        <fullName evidence="4">Fungal N-terminal domain-containing protein</fullName>
    </recommendedName>
</protein>